<dbReference type="RefSeq" id="WP_084984310.1">
    <property type="nucleotide sequence ID" value="NZ_CBCSCF010000001.1"/>
</dbReference>
<comment type="caution">
    <text evidence="1">The sequence shown here is derived from an EMBL/GenBank/DDBJ whole genome shotgun (WGS) entry which is preliminary data.</text>
</comment>
<proteinExistence type="predicted"/>
<name>A0ABX3TV20_9GAMM</name>
<reference evidence="1 2" key="1">
    <citation type="journal article" date="2017" name="Int. J. Syst. Evol. Microbiol.">
        <title>Rouxiella badensis sp. nov. and Rouxiella silvae sp. nov. isolated from peat bog soil in Germany and emendation of the genus description.</title>
        <authorList>
            <person name="Le Fleche-Mateos A."/>
            <person name="Kugler J.H."/>
            <person name="Hansen S.H."/>
            <person name="Syldatk C."/>
            <person name="Hausmann R."/>
            <person name="Lomprez F."/>
            <person name="Vandenbogaert M."/>
            <person name="Manuguerra J.C."/>
            <person name="Grimont P.A."/>
        </authorList>
    </citation>
    <scope>NUCLEOTIDE SEQUENCE [LARGE SCALE GENOMIC DNA]</scope>
    <source>
        <strain evidence="1 2">213</strain>
    </source>
</reference>
<dbReference type="EMBL" id="MRWD01000072">
    <property type="protein sequence ID" value="ORJ19082.1"/>
    <property type="molecule type" value="Genomic_DNA"/>
</dbReference>
<accession>A0ABX3TV20</accession>
<evidence type="ECO:0000313" key="2">
    <source>
        <dbReference type="Proteomes" id="UP000192722"/>
    </source>
</evidence>
<evidence type="ECO:0000313" key="1">
    <source>
        <dbReference type="EMBL" id="ORJ19082.1"/>
    </source>
</evidence>
<dbReference type="Proteomes" id="UP000192722">
    <property type="component" value="Unassembled WGS sequence"/>
</dbReference>
<gene>
    <name evidence="1" type="ORF">BS639_21895</name>
</gene>
<protein>
    <submittedName>
        <fullName evidence="1">Uncharacterized protein</fullName>
    </submittedName>
</protein>
<organism evidence="1 2">
    <name type="scientific">Rouxiella silvae</name>
    <dbReference type="NCBI Taxonomy" id="1646373"/>
    <lineage>
        <taxon>Bacteria</taxon>
        <taxon>Pseudomonadati</taxon>
        <taxon>Pseudomonadota</taxon>
        <taxon>Gammaproteobacteria</taxon>
        <taxon>Enterobacterales</taxon>
        <taxon>Yersiniaceae</taxon>
        <taxon>Rouxiella</taxon>
    </lineage>
</organism>
<sequence>MPNNIMRIMGHIGRIASRVYPAVNQLFMNDIQVHNTYRVPLSSYQDTLDKALKKYGKLDKPDSRLITNPCFDGSHPNIKNNKIDEIKMRRENILCKSNKLLSEIKELIEITSSSQSEPSSPKRKPNSDVLITPETLHDDFLACMTYVVTYNRLLATLSGNTIIPPKLINAKNELQKLCGIFEELQLEAREQT</sequence>
<keyword evidence="2" id="KW-1185">Reference proteome</keyword>